<comment type="caution">
    <text evidence="3">The sequence shown here is derived from an EMBL/GenBank/DDBJ whole genome shotgun (WGS) entry which is preliminary data.</text>
</comment>
<evidence type="ECO:0000313" key="3">
    <source>
        <dbReference type="EMBL" id="MRX75289.1"/>
    </source>
</evidence>
<feature type="domain" description="Outer membrane protein beta-barrel" evidence="2">
    <location>
        <begin position="18"/>
        <end position="210"/>
    </location>
</feature>
<keyword evidence="1" id="KW-0732">Signal</keyword>
<dbReference type="Pfam" id="PF13568">
    <property type="entry name" value="OMP_b-brl_2"/>
    <property type="match status" value="1"/>
</dbReference>
<evidence type="ECO:0000259" key="2">
    <source>
        <dbReference type="Pfam" id="PF13568"/>
    </source>
</evidence>
<sequence length="232" mass="24850">MKKLFTTLSFLAIFVSAFAQTKPIKFGIKAGVTFPTISANSGASAYDGPEPDYKTNTSFYLGGTVDLPVSDLFSVQPGLALIGKGAKAHVYNSNFEPGPNLYIFEGSYKVNIMYLEIPVNAVFNFNVGNGKIFFGGGPYYGFGIGGKIKYEGVTTANGRSVNESTNFDVKFGDNEDFKRGDFGFNFLAGYQLKNGFNLHAGYGLGLTTIIGGPANSHQEKNRVLSAGIGFSL</sequence>
<feature type="signal peptide" evidence="1">
    <location>
        <begin position="1"/>
        <end position="19"/>
    </location>
</feature>
<accession>A0A7K0FWC9</accession>
<protein>
    <submittedName>
        <fullName evidence="3">Outer membrane beta-barrel protein</fullName>
    </submittedName>
</protein>
<reference evidence="3 4" key="1">
    <citation type="submission" date="2019-11" db="EMBL/GenBank/DDBJ databases">
        <title>Pedobacter petrophilus genome.</title>
        <authorList>
            <person name="Feldbauer M.J."/>
            <person name="Newman J.D."/>
        </authorList>
    </citation>
    <scope>NUCLEOTIDE SEQUENCE [LARGE SCALE GENOMIC DNA]</scope>
    <source>
        <strain evidence="3 4">LMG 29686</strain>
    </source>
</reference>
<dbReference type="RefSeq" id="WP_154279448.1">
    <property type="nucleotide sequence ID" value="NZ_JBHUJQ010000001.1"/>
</dbReference>
<gene>
    <name evidence="3" type="ORF">GJU39_04235</name>
</gene>
<dbReference type="InterPro" id="IPR025665">
    <property type="entry name" value="Beta-barrel_OMP_2"/>
</dbReference>
<name>A0A7K0FWC9_9SPHI</name>
<organism evidence="3 4">
    <name type="scientific">Pedobacter petrophilus</name>
    <dbReference type="NCBI Taxonomy" id="1908241"/>
    <lineage>
        <taxon>Bacteria</taxon>
        <taxon>Pseudomonadati</taxon>
        <taxon>Bacteroidota</taxon>
        <taxon>Sphingobacteriia</taxon>
        <taxon>Sphingobacteriales</taxon>
        <taxon>Sphingobacteriaceae</taxon>
        <taxon>Pedobacter</taxon>
    </lineage>
</organism>
<dbReference type="Proteomes" id="UP000487757">
    <property type="component" value="Unassembled WGS sequence"/>
</dbReference>
<keyword evidence="4" id="KW-1185">Reference proteome</keyword>
<proteinExistence type="predicted"/>
<dbReference type="AlphaFoldDB" id="A0A7K0FWC9"/>
<dbReference type="OrthoDB" id="1150878at2"/>
<evidence type="ECO:0000313" key="4">
    <source>
        <dbReference type="Proteomes" id="UP000487757"/>
    </source>
</evidence>
<dbReference type="EMBL" id="WKKH01000004">
    <property type="protein sequence ID" value="MRX75289.1"/>
    <property type="molecule type" value="Genomic_DNA"/>
</dbReference>
<evidence type="ECO:0000256" key="1">
    <source>
        <dbReference type="SAM" id="SignalP"/>
    </source>
</evidence>
<feature type="chain" id="PRO_5029723039" evidence="1">
    <location>
        <begin position="20"/>
        <end position="232"/>
    </location>
</feature>